<feature type="domain" description="Major facilitator superfamily (MFS) profile" evidence="7">
    <location>
        <begin position="1"/>
        <end position="259"/>
    </location>
</feature>
<evidence type="ECO:0000313" key="8">
    <source>
        <dbReference type="EMBL" id="KAJ3486945.1"/>
    </source>
</evidence>
<dbReference type="GO" id="GO:0016020">
    <property type="term" value="C:membrane"/>
    <property type="evidence" value="ECO:0007669"/>
    <property type="project" value="UniProtKB-SubCell"/>
</dbReference>
<feature type="transmembrane region" description="Helical" evidence="6">
    <location>
        <begin position="6"/>
        <end position="24"/>
    </location>
</feature>
<feature type="transmembrane region" description="Helical" evidence="6">
    <location>
        <begin position="106"/>
        <end position="127"/>
    </location>
</feature>
<keyword evidence="9" id="KW-1185">Reference proteome</keyword>
<organism evidence="8 9">
    <name type="scientific">Meripilus lineatus</name>
    <dbReference type="NCBI Taxonomy" id="2056292"/>
    <lineage>
        <taxon>Eukaryota</taxon>
        <taxon>Fungi</taxon>
        <taxon>Dikarya</taxon>
        <taxon>Basidiomycota</taxon>
        <taxon>Agaricomycotina</taxon>
        <taxon>Agaricomycetes</taxon>
        <taxon>Polyporales</taxon>
        <taxon>Meripilaceae</taxon>
        <taxon>Meripilus</taxon>
    </lineage>
</organism>
<feature type="transmembrane region" description="Helical" evidence="6">
    <location>
        <begin position="174"/>
        <end position="194"/>
    </location>
</feature>
<sequence length="264" mass="28735">MGWRYLLFTLGGVTLVLWGLRFFVFHLEESPRYLVGLGKDEEAVAVVHRIAAFNGRTCTLTVQDLTNAADEVQRSDAGDGQGRHIFSQSSNYTVDHIKALFRTRKLAWSTSLLISLWGIIGLASTLYNNFLPYLLASRGAKFGDSSYYITYRNIGLTGAFLFATTTARSSNALLGWNCGYAFFSNIMYGVLYAISPELFPAKDRGTGNGLTATATRVFGIIAPVIALYANLQTSVPVYVSGGLIIGSGALALLLPYEPRGKTSI</sequence>
<dbReference type="AlphaFoldDB" id="A0AAD5V5Y7"/>
<dbReference type="Proteomes" id="UP001212997">
    <property type="component" value="Unassembled WGS sequence"/>
</dbReference>
<dbReference type="EMBL" id="JANAWD010000106">
    <property type="protein sequence ID" value="KAJ3486945.1"/>
    <property type="molecule type" value="Genomic_DNA"/>
</dbReference>
<protein>
    <recommendedName>
        <fullName evidence="7">Major facilitator superfamily (MFS) profile domain-containing protein</fullName>
    </recommendedName>
</protein>
<feature type="transmembrane region" description="Helical" evidence="6">
    <location>
        <begin position="206"/>
        <end position="229"/>
    </location>
</feature>
<keyword evidence="2" id="KW-0813">Transport</keyword>
<dbReference type="Gene3D" id="1.20.1250.20">
    <property type="entry name" value="MFS general substrate transporter like domains"/>
    <property type="match status" value="1"/>
</dbReference>
<gene>
    <name evidence="8" type="ORF">NLI96_g3879</name>
</gene>
<feature type="transmembrane region" description="Helical" evidence="6">
    <location>
        <begin position="235"/>
        <end position="256"/>
    </location>
</feature>
<dbReference type="SUPFAM" id="SSF103473">
    <property type="entry name" value="MFS general substrate transporter"/>
    <property type="match status" value="1"/>
</dbReference>
<evidence type="ECO:0000256" key="2">
    <source>
        <dbReference type="ARBA" id="ARBA00022448"/>
    </source>
</evidence>
<comment type="subcellular location">
    <subcellularLocation>
        <location evidence="1">Membrane</location>
        <topology evidence="1">Multi-pass membrane protein</topology>
    </subcellularLocation>
</comment>
<evidence type="ECO:0000256" key="5">
    <source>
        <dbReference type="ARBA" id="ARBA00023136"/>
    </source>
</evidence>
<dbReference type="InterPro" id="IPR036259">
    <property type="entry name" value="MFS_trans_sf"/>
</dbReference>
<evidence type="ECO:0000259" key="7">
    <source>
        <dbReference type="PROSITE" id="PS50850"/>
    </source>
</evidence>
<evidence type="ECO:0000313" key="9">
    <source>
        <dbReference type="Proteomes" id="UP001212997"/>
    </source>
</evidence>
<accession>A0AAD5V5Y7</accession>
<dbReference type="GO" id="GO:0022857">
    <property type="term" value="F:transmembrane transporter activity"/>
    <property type="evidence" value="ECO:0007669"/>
    <property type="project" value="InterPro"/>
</dbReference>
<keyword evidence="5 6" id="KW-0472">Membrane</keyword>
<dbReference type="PANTHER" id="PTHR23511">
    <property type="entry name" value="SYNAPTIC VESICLE GLYCOPROTEIN 2"/>
    <property type="match status" value="1"/>
</dbReference>
<comment type="caution">
    <text evidence="8">The sequence shown here is derived from an EMBL/GenBank/DDBJ whole genome shotgun (WGS) entry which is preliminary data.</text>
</comment>
<dbReference type="PANTHER" id="PTHR23511:SF12">
    <property type="entry name" value="TRANSPORTER, PUTATIVE (AFU_ORTHOLOGUE AFUA_7G01740)-RELATED"/>
    <property type="match status" value="1"/>
</dbReference>
<keyword evidence="3 6" id="KW-0812">Transmembrane</keyword>
<evidence type="ECO:0000256" key="3">
    <source>
        <dbReference type="ARBA" id="ARBA00022692"/>
    </source>
</evidence>
<evidence type="ECO:0000256" key="6">
    <source>
        <dbReference type="SAM" id="Phobius"/>
    </source>
</evidence>
<dbReference type="InterPro" id="IPR020846">
    <property type="entry name" value="MFS_dom"/>
</dbReference>
<keyword evidence="4 6" id="KW-1133">Transmembrane helix</keyword>
<dbReference type="PROSITE" id="PS50850">
    <property type="entry name" value="MFS"/>
    <property type="match status" value="1"/>
</dbReference>
<proteinExistence type="predicted"/>
<evidence type="ECO:0000256" key="1">
    <source>
        <dbReference type="ARBA" id="ARBA00004141"/>
    </source>
</evidence>
<evidence type="ECO:0000256" key="4">
    <source>
        <dbReference type="ARBA" id="ARBA00022989"/>
    </source>
</evidence>
<reference evidence="8" key="1">
    <citation type="submission" date="2022-07" db="EMBL/GenBank/DDBJ databases">
        <title>Genome Sequence of Physisporinus lineatus.</title>
        <authorList>
            <person name="Buettner E."/>
        </authorList>
    </citation>
    <scope>NUCLEOTIDE SEQUENCE</scope>
    <source>
        <strain evidence="8">VT162</strain>
    </source>
</reference>
<name>A0AAD5V5Y7_9APHY</name>